<dbReference type="OrthoDB" id="5951444at2"/>
<sequence>MAKKENKTQPTGKSVVEFLNQVEPEQKRKDSFALLEMMQQQTGFEAKMWGDSMIGFGEYHYKYASGHEGDIFLVGFSPRKQNLTLYVMAGIHQYPELFERLGKHKTSKACLYINKLADVDTNVLQEIIKKSAEYSSKQQSAC</sequence>
<name>A0A318D0Z7_9GAMM</name>
<keyword evidence="3" id="KW-1185">Reference proteome</keyword>
<evidence type="ECO:0000259" key="1">
    <source>
        <dbReference type="Pfam" id="PF08818"/>
    </source>
</evidence>
<organism evidence="2 3">
    <name type="scientific">Kangiella spongicola</name>
    <dbReference type="NCBI Taxonomy" id="796379"/>
    <lineage>
        <taxon>Bacteria</taxon>
        <taxon>Pseudomonadati</taxon>
        <taxon>Pseudomonadota</taxon>
        <taxon>Gammaproteobacteria</taxon>
        <taxon>Kangiellales</taxon>
        <taxon>Kangiellaceae</taxon>
        <taxon>Kangiella</taxon>
    </lineage>
</organism>
<dbReference type="EMBL" id="QICH01000003">
    <property type="protein sequence ID" value="PXF62886.1"/>
    <property type="molecule type" value="Genomic_DNA"/>
</dbReference>
<dbReference type="RefSeq" id="WP_110201786.1">
    <property type="nucleotide sequence ID" value="NZ_QICH01000003.1"/>
</dbReference>
<proteinExistence type="predicted"/>
<gene>
    <name evidence="2" type="ORF">DL796_11295</name>
</gene>
<feature type="domain" description="YdhG-like" evidence="1">
    <location>
        <begin position="28"/>
        <end position="130"/>
    </location>
</feature>
<dbReference type="Proteomes" id="UP000247689">
    <property type="component" value="Unassembled WGS sequence"/>
</dbReference>
<dbReference type="InterPro" id="IPR014922">
    <property type="entry name" value="YdhG-like"/>
</dbReference>
<protein>
    <submittedName>
        <fullName evidence="2">DUF1801 domain-containing protein</fullName>
    </submittedName>
</protein>
<evidence type="ECO:0000313" key="2">
    <source>
        <dbReference type="EMBL" id="PXF62886.1"/>
    </source>
</evidence>
<comment type="caution">
    <text evidence="2">The sequence shown here is derived from an EMBL/GenBank/DDBJ whole genome shotgun (WGS) entry which is preliminary data.</text>
</comment>
<evidence type="ECO:0000313" key="3">
    <source>
        <dbReference type="Proteomes" id="UP000247689"/>
    </source>
</evidence>
<dbReference type="SUPFAM" id="SSF159888">
    <property type="entry name" value="YdhG-like"/>
    <property type="match status" value="1"/>
</dbReference>
<dbReference type="Pfam" id="PF08818">
    <property type="entry name" value="DUF1801"/>
    <property type="match status" value="1"/>
</dbReference>
<dbReference type="AlphaFoldDB" id="A0A318D0Z7"/>
<accession>A0A318D0Z7</accession>
<reference evidence="2 3" key="1">
    <citation type="submission" date="2018-05" db="EMBL/GenBank/DDBJ databases">
        <title>Kangiella spongicola genome sequence.</title>
        <authorList>
            <person name="Maclea K.S."/>
            <person name="Goen A.E."/>
            <person name="Kelley C."/>
            <person name="Underriner A."/>
            <person name="Silverwood T."/>
            <person name="Trachtenberg A.M."/>
        </authorList>
    </citation>
    <scope>NUCLEOTIDE SEQUENCE [LARGE SCALE GENOMIC DNA]</scope>
    <source>
        <strain evidence="2 3">ATCC BAA-2076</strain>
    </source>
</reference>